<dbReference type="Proteomes" id="UP000887566">
    <property type="component" value="Unplaced"/>
</dbReference>
<organism evidence="2 3">
    <name type="scientific">Plectus sambesii</name>
    <dbReference type="NCBI Taxonomy" id="2011161"/>
    <lineage>
        <taxon>Eukaryota</taxon>
        <taxon>Metazoa</taxon>
        <taxon>Ecdysozoa</taxon>
        <taxon>Nematoda</taxon>
        <taxon>Chromadorea</taxon>
        <taxon>Plectida</taxon>
        <taxon>Plectina</taxon>
        <taxon>Plectoidea</taxon>
        <taxon>Plectidae</taxon>
        <taxon>Plectus</taxon>
    </lineage>
</organism>
<accession>A0A914W2M9</accession>
<evidence type="ECO:0000313" key="2">
    <source>
        <dbReference type="Proteomes" id="UP000887566"/>
    </source>
</evidence>
<reference evidence="3" key="1">
    <citation type="submission" date="2022-11" db="UniProtKB">
        <authorList>
            <consortium name="WormBaseParasite"/>
        </authorList>
    </citation>
    <scope>IDENTIFICATION</scope>
</reference>
<protein>
    <submittedName>
        <fullName evidence="3">Uncharacterized protein</fullName>
    </submittedName>
</protein>
<evidence type="ECO:0000256" key="1">
    <source>
        <dbReference type="SAM" id="MobiDB-lite"/>
    </source>
</evidence>
<keyword evidence="2" id="KW-1185">Reference proteome</keyword>
<dbReference type="WBParaSite" id="PSAMB.scaffold302size58235.g4441.t1">
    <property type="protein sequence ID" value="PSAMB.scaffold302size58235.g4441.t1"/>
    <property type="gene ID" value="PSAMB.scaffold302size58235.g4441"/>
</dbReference>
<name>A0A914W2M9_9BILA</name>
<proteinExistence type="predicted"/>
<sequence length="118" mass="12879">MATIAIADLQRPAGVGRKLTRIITRSSEQRGRRRAALKENPYGQTAGLAFSRVGQDTLKSDRRGEPERCCRPIFGGEMLDDDDDERFPSSVRAADTPPDTDTADGVKRHAPSSVLLLA</sequence>
<dbReference type="AlphaFoldDB" id="A0A914W2M9"/>
<feature type="compositionally biased region" description="Basic and acidic residues" evidence="1">
    <location>
        <begin position="58"/>
        <end position="70"/>
    </location>
</feature>
<evidence type="ECO:0000313" key="3">
    <source>
        <dbReference type="WBParaSite" id="PSAMB.scaffold302size58235.g4441.t1"/>
    </source>
</evidence>
<feature type="region of interest" description="Disordered" evidence="1">
    <location>
        <begin position="26"/>
        <end position="118"/>
    </location>
</feature>